<dbReference type="Pfam" id="PF13489">
    <property type="entry name" value="Methyltransf_23"/>
    <property type="match status" value="1"/>
</dbReference>
<reference evidence="3 4" key="1">
    <citation type="submission" date="2012-11" db="EMBL/GenBank/DDBJ databases">
        <title>Whole genome sequence of Acidisphaera rubrifaciens HS-AP3.</title>
        <authorList>
            <person name="Azuma Y."/>
            <person name="Higashiura N."/>
            <person name="Hirakawa H."/>
            <person name="Matsushita K."/>
        </authorList>
    </citation>
    <scope>NUCLEOTIDE SEQUENCE [LARGE SCALE GENOMIC DNA]</scope>
    <source>
        <strain evidence="3 4">HS-AP3</strain>
    </source>
</reference>
<accession>A0A0D6P7R0</accession>
<dbReference type="GO" id="GO:0008168">
    <property type="term" value="F:methyltransferase activity"/>
    <property type="evidence" value="ECO:0007669"/>
    <property type="project" value="UniProtKB-KW"/>
</dbReference>
<keyword evidence="3" id="KW-0808">Transferase</keyword>
<feature type="coiled-coil region" evidence="1">
    <location>
        <begin position="306"/>
        <end position="354"/>
    </location>
</feature>
<keyword evidence="3" id="KW-0489">Methyltransferase</keyword>
<feature type="compositionally biased region" description="Low complexity" evidence="2">
    <location>
        <begin position="378"/>
        <end position="390"/>
    </location>
</feature>
<dbReference type="OrthoDB" id="210346at2"/>
<organism evidence="3 4">
    <name type="scientific">Acidisphaera rubrifaciens HS-AP3</name>
    <dbReference type="NCBI Taxonomy" id="1231350"/>
    <lineage>
        <taxon>Bacteria</taxon>
        <taxon>Pseudomonadati</taxon>
        <taxon>Pseudomonadota</taxon>
        <taxon>Alphaproteobacteria</taxon>
        <taxon>Acetobacterales</taxon>
        <taxon>Acetobacteraceae</taxon>
        <taxon>Acidisphaera</taxon>
    </lineage>
</organism>
<dbReference type="EMBL" id="BANB01000262">
    <property type="protein sequence ID" value="GAN77238.1"/>
    <property type="molecule type" value="Genomic_DNA"/>
</dbReference>
<dbReference type="Proteomes" id="UP000032680">
    <property type="component" value="Unassembled WGS sequence"/>
</dbReference>
<protein>
    <submittedName>
        <fullName evidence="3">Type 12 methyltransferase</fullName>
    </submittedName>
</protein>
<dbReference type="RefSeq" id="WP_052945187.1">
    <property type="nucleotide sequence ID" value="NZ_BANB01000262.1"/>
</dbReference>
<gene>
    <name evidence="3" type="ORF">Asru_0262_04</name>
</gene>
<keyword evidence="4" id="KW-1185">Reference proteome</keyword>
<comment type="caution">
    <text evidence="3">The sequence shown here is derived from an EMBL/GenBank/DDBJ whole genome shotgun (WGS) entry which is preliminary data.</text>
</comment>
<dbReference type="GO" id="GO:0032259">
    <property type="term" value="P:methylation"/>
    <property type="evidence" value="ECO:0007669"/>
    <property type="project" value="UniProtKB-KW"/>
</dbReference>
<dbReference type="InterPro" id="IPR029063">
    <property type="entry name" value="SAM-dependent_MTases_sf"/>
</dbReference>
<evidence type="ECO:0000313" key="3">
    <source>
        <dbReference type="EMBL" id="GAN77238.1"/>
    </source>
</evidence>
<name>A0A0D6P7R0_9PROT</name>
<dbReference type="SUPFAM" id="SSF53335">
    <property type="entry name" value="S-adenosyl-L-methionine-dependent methyltransferases"/>
    <property type="match status" value="1"/>
</dbReference>
<proteinExistence type="predicted"/>
<evidence type="ECO:0000256" key="1">
    <source>
        <dbReference type="SAM" id="Coils"/>
    </source>
</evidence>
<sequence length="390" mass="42554">MRATHPPELSARARFLLGDIDLAAARGLEIGALNRPVIPPSLAAVTYVDHAPTEALREKYRGDPNVDIDRIVSVDAVWGEQSLAECLAGRAPFNYAIAAHVIEHVPDLVGWLHEVAEVLRPGGELMLVVPDKRYTFDLLRQTSRLADVIESYVRGVRRPTPGQVFDHFANLVEVDVAAAWAGTLEPARLRRRNGPHGVLALCRTALDGAYHDSHCWVFTVATFPGLCAALADLDLMPFELVRFQPTPVNDLEMLAVLRRPPEGTPGGLGGSFRAVLDRLEARQLVTRGDGAGPDGATLWDTLVARLDAAAAATAQAEAERDNLASREAALRAELDRQSQQIKALAEELARLKSSRSWRWTRFMRAARGGWGRRRGDGDAPPSQLSSSLSQ</sequence>
<evidence type="ECO:0000313" key="4">
    <source>
        <dbReference type="Proteomes" id="UP000032680"/>
    </source>
</evidence>
<dbReference type="AlphaFoldDB" id="A0A0D6P7R0"/>
<evidence type="ECO:0000256" key="2">
    <source>
        <dbReference type="SAM" id="MobiDB-lite"/>
    </source>
</evidence>
<keyword evidence="1" id="KW-0175">Coiled coil</keyword>
<feature type="region of interest" description="Disordered" evidence="2">
    <location>
        <begin position="369"/>
        <end position="390"/>
    </location>
</feature>
<dbReference type="Gene3D" id="3.40.50.150">
    <property type="entry name" value="Vaccinia Virus protein VP39"/>
    <property type="match status" value="1"/>
</dbReference>